<feature type="transmembrane region" description="Helical" evidence="1">
    <location>
        <begin position="404"/>
        <end position="422"/>
    </location>
</feature>
<feature type="transmembrane region" description="Helical" evidence="1">
    <location>
        <begin position="257"/>
        <end position="277"/>
    </location>
</feature>
<reference evidence="2" key="1">
    <citation type="submission" date="2018-06" db="EMBL/GenBank/DDBJ databases">
        <authorList>
            <person name="Zhirakovskaya E."/>
        </authorList>
    </citation>
    <scope>NUCLEOTIDE SEQUENCE</scope>
</reference>
<keyword evidence="1" id="KW-0812">Transmembrane</keyword>
<feature type="transmembrane region" description="Helical" evidence="1">
    <location>
        <begin position="283"/>
        <end position="304"/>
    </location>
</feature>
<dbReference type="InterPro" id="IPR043130">
    <property type="entry name" value="CDP-OH_PTrfase_TM_dom"/>
</dbReference>
<dbReference type="EMBL" id="UOEJ01000179">
    <property type="protein sequence ID" value="VAW03954.1"/>
    <property type="molecule type" value="Genomic_DNA"/>
</dbReference>
<evidence type="ECO:0008006" key="3">
    <source>
        <dbReference type="Google" id="ProtNLM"/>
    </source>
</evidence>
<organism evidence="2">
    <name type="scientific">hydrothermal vent metagenome</name>
    <dbReference type="NCBI Taxonomy" id="652676"/>
    <lineage>
        <taxon>unclassified sequences</taxon>
        <taxon>metagenomes</taxon>
        <taxon>ecological metagenomes</taxon>
    </lineage>
</organism>
<dbReference type="Gene3D" id="1.20.120.1760">
    <property type="match status" value="1"/>
</dbReference>
<dbReference type="Pfam" id="PF01066">
    <property type="entry name" value="CDP-OH_P_transf"/>
    <property type="match status" value="1"/>
</dbReference>
<gene>
    <name evidence="2" type="ORF">MNBD_ALPHA01-1321</name>
</gene>
<evidence type="ECO:0000256" key="1">
    <source>
        <dbReference type="SAM" id="Phobius"/>
    </source>
</evidence>
<evidence type="ECO:0000313" key="2">
    <source>
        <dbReference type="EMBL" id="VAW03954.1"/>
    </source>
</evidence>
<dbReference type="GO" id="GO:0008654">
    <property type="term" value="P:phospholipid biosynthetic process"/>
    <property type="evidence" value="ECO:0007669"/>
    <property type="project" value="InterPro"/>
</dbReference>
<dbReference type="GO" id="GO:0016780">
    <property type="term" value="F:phosphotransferase activity, for other substituted phosphate groups"/>
    <property type="evidence" value="ECO:0007669"/>
    <property type="project" value="InterPro"/>
</dbReference>
<protein>
    <recommendedName>
        <fullName evidence="3">Di-myo-inositol-1,3'-phosphate-1'-phosphate synthase</fullName>
    </recommendedName>
</protein>
<dbReference type="GO" id="GO:0016020">
    <property type="term" value="C:membrane"/>
    <property type="evidence" value="ECO:0007669"/>
    <property type="project" value="InterPro"/>
</dbReference>
<dbReference type="InterPro" id="IPR000462">
    <property type="entry name" value="CDP-OH_P_trans"/>
</dbReference>
<keyword evidence="1" id="KW-0472">Membrane</keyword>
<sequence>MTKKALLITGQESETISTLARNLIHAGGMSIFARQMKQMKAIGVDEMHLVTDWFARDFEKEILGCRDRPEKIFIHNTKNAPLRLLEHNVDGNVWFLIEEGVIIDDRIIEQVDIHPSPTVISLIGHNDFLQERTANAIALQLDEQGGYFGSIAKLSSQTLSANVRKLNSLDGLPNALKAIMRAGDCIILNVTGIPLFLDRESQDVDLVWYPVIRREDGDVATGILLEFSQKAFLDWPARFIHRPVENLVIRYLCKLPVSPNMVTLTNAVLGFYVMYLFASNHMLPALLGAYIFGILSGVDGKLARIKISQTKIGSYEYLLTGFVEYGWYFAIAISLGEVFGLAPYVMATSLVLFQLADNIQKRFFRQITGMPLFAMEPFDRKFRLIAGGRNNHMWALLPFALFDQWFAGLGFICIFAVITFFVHQARLVYHLKNTVKLTVSKPR</sequence>
<accession>A0A3B0T548</accession>
<proteinExistence type="predicted"/>
<name>A0A3B0T548_9ZZZZ</name>
<feature type="transmembrane region" description="Helical" evidence="1">
    <location>
        <begin position="325"/>
        <end position="346"/>
    </location>
</feature>
<dbReference type="AlphaFoldDB" id="A0A3B0T548"/>
<keyword evidence="1" id="KW-1133">Transmembrane helix</keyword>